<keyword evidence="4 6" id="KW-1133">Transmembrane helix</keyword>
<reference evidence="7" key="2">
    <citation type="journal article" date="2016" name="Front. Microbiol.">
        <title>The Regulatory Protein RosR Affects Rhizobium leguminosarum bv. trifolii Protein Profiles, Cell Surface Properties, and Symbiosis with Clover.</title>
        <authorList>
            <person name="Rachwal K."/>
            <person name="Boguszewska A."/>
            <person name="Kopcinska J."/>
            <person name="Karas M."/>
            <person name="Tchorzewski M."/>
            <person name="Janczarek M."/>
        </authorList>
    </citation>
    <scope>NUCLEOTIDE SEQUENCE</scope>
    <source>
        <strain evidence="7">Rt24.2</strain>
    </source>
</reference>
<evidence type="ECO:0000256" key="1">
    <source>
        <dbReference type="ARBA" id="ARBA00004651"/>
    </source>
</evidence>
<evidence type="ECO:0000256" key="2">
    <source>
        <dbReference type="ARBA" id="ARBA00022475"/>
    </source>
</evidence>
<evidence type="ECO:0000256" key="5">
    <source>
        <dbReference type="ARBA" id="ARBA00023136"/>
    </source>
</evidence>
<dbReference type="AlphaFoldDB" id="A0A1B8R6W4"/>
<protein>
    <submittedName>
        <fullName evidence="7">MFS transporter</fullName>
    </submittedName>
</protein>
<feature type="transmembrane region" description="Helical" evidence="6">
    <location>
        <begin position="71"/>
        <end position="95"/>
    </location>
</feature>
<dbReference type="PANTHER" id="PTHR30086:SF20">
    <property type="entry name" value="ARGININE EXPORTER PROTEIN ARGO-RELATED"/>
    <property type="match status" value="1"/>
</dbReference>
<evidence type="ECO:0000256" key="3">
    <source>
        <dbReference type="ARBA" id="ARBA00022692"/>
    </source>
</evidence>
<keyword evidence="2" id="KW-1003">Cell membrane</keyword>
<dbReference type="GO" id="GO:0015171">
    <property type="term" value="F:amino acid transmembrane transporter activity"/>
    <property type="evidence" value="ECO:0007669"/>
    <property type="project" value="TreeGrafter"/>
</dbReference>
<sequence length="214" mass="22820">MSIAEILSFAFVTALLIISPGPNGILIAKTVPASGRGAGFANIAGFVAAFYVHGTLSICGISLLLAQSAQAFLVVKMIGAAYLCWIGIKALVGAWRGYAAVTSVAPSRKVRHLPRAFLEGFLTNALNPKVSMFYLAVFPQFIYHDANGRAAIGEAFLLVTVHASLNVIWFGSMVLLFARLARAARNRRFQRWLKAATGVVFIGFGAKMATLQAG</sequence>
<dbReference type="GO" id="GO:0005886">
    <property type="term" value="C:plasma membrane"/>
    <property type="evidence" value="ECO:0007669"/>
    <property type="project" value="UniProtKB-SubCell"/>
</dbReference>
<dbReference type="Pfam" id="PF01810">
    <property type="entry name" value="LysE"/>
    <property type="match status" value="1"/>
</dbReference>
<feature type="transmembrane region" description="Helical" evidence="6">
    <location>
        <begin position="192"/>
        <end position="211"/>
    </location>
</feature>
<proteinExistence type="predicted"/>
<dbReference type="RefSeq" id="WP_065277449.1">
    <property type="nucleotide sequence ID" value="NZ_MAMO01000149.1"/>
</dbReference>
<dbReference type="InterPro" id="IPR001123">
    <property type="entry name" value="LeuE-type"/>
</dbReference>
<feature type="transmembrane region" description="Helical" evidence="6">
    <location>
        <begin position="155"/>
        <end position="180"/>
    </location>
</feature>
<keyword evidence="5 6" id="KW-0472">Membrane</keyword>
<dbReference type="PANTHER" id="PTHR30086">
    <property type="entry name" value="ARGININE EXPORTER PROTEIN ARGO"/>
    <property type="match status" value="1"/>
</dbReference>
<keyword evidence="3 6" id="KW-0812">Transmembrane</keyword>
<feature type="transmembrane region" description="Helical" evidence="6">
    <location>
        <begin position="6"/>
        <end position="28"/>
    </location>
</feature>
<feature type="transmembrane region" description="Helical" evidence="6">
    <location>
        <begin position="40"/>
        <end position="65"/>
    </location>
</feature>
<dbReference type="EMBL" id="KX490396">
    <property type="protein sequence ID" value="AOO92760.1"/>
    <property type="molecule type" value="Genomic_DNA"/>
</dbReference>
<name>A0A1B8R6W4_RHILT</name>
<reference evidence="7" key="1">
    <citation type="journal article" date="2015" name="BMC Genomics">
        <title>Transcriptome profiling of a Rhizobium leguminosarum bv. trifolii rosR mutant reveals the role of the transcriptional regulator RosR in motility, synthesis of cell-surface components, and other cellular processes.</title>
        <authorList>
            <person name="Rachwal K."/>
            <person name="Matczynska E."/>
            <person name="Janczarek M."/>
        </authorList>
    </citation>
    <scope>NUCLEOTIDE SEQUENCE</scope>
    <source>
        <strain evidence="7">Rt24.2</strain>
    </source>
</reference>
<evidence type="ECO:0000256" key="4">
    <source>
        <dbReference type="ARBA" id="ARBA00022989"/>
    </source>
</evidence>
<dbReference type="PIRSF" id="PIRSF006324">
    <property type="entry name" value="LeuE"/>
    <property type="match status" value="1"/>
</dbReference>
<organism evidence="7">
    <name type="scientific">Rhizobium leguminosarum bv. trifolii</name>
    <dbReference type="NCBI Taxonomy" id="386"/>
    <lineage>
        <taxon>Bacteria</taxon>
        <taxon>Pseudomonadati</taxon>
        <taxon>Pseudomonadota</taxon>
        <taxon>Alphaproteobacteria</taxon>
        <taxon>Hyphomicrobiales</taxon>
        <taxon>Rhizobiaceae</taxon>
        <taxon>Rhizobium/Agrobacterium group</taxon>
        <taxon>Rhizobium</taxon>
    </lineage>
</organism>
<comment type="subcellular location">
    <subcellularLocation>
        <location evidence="1">Cell membrane</location>
        <topology evidence="1">Multi-pass membrane protein</topology>
    </subcellularLocation>
</comment>
<evidence type="ECO:0000313" key="7">
    <source>
        <dbReference type="EMBL" id="AOO92760.1"/>
    </source>
</evidence>
<evidence type="ECO:0000256" key="6">
    <source>
        <dbReference type="SAM" id="Phobius"/>
    </source>
</evidence>
<accession>A0A1B8R6W4</accession>